<dbReference type="EMBL" id="JAHQIW010005275">
    <property type="protein sequence ID" value="KAJ1365450.1"/>
    <property type="molecule type" value="Genomic_DNA"/>
</dbReference>
<reference evidence="1" key="1">
    <citation type="submission" date="2021-06" db="EMBL/GenBank/DDBJ databases">
        <title>Parelaphostrongylus tenuis whole genome reference sequence.</title>
        <authorList>
            <person name="Garwood T.J."/>
            <person name="Larsen P.A."/>
            <person name="Fountain-Jones N.M."/>
            <person name="Garbe J.R."/>
            <person name="Macchietto M.G."/>
            <person name="Kania S.A."/>
            <person name="Gerhold R.W."/>
            <person name="Richards J.E."/>
            <person name="Wolf T.M."/>
        </authorList>
    </citation>
    <scope>NUCLEOTIDE SEQUENCE</scope>
    <source>
        <strain evidence="1">MNPRO001-30</strain>
        <tissue evidence="1">Meninges</tissue>
    </source>
</reference>
<keyword evidence="2" id="KW-1185">Reference proteome</keyword>
<comment type="caution">
    <text evidence="1">The sequence shown here is derived from an EMBL/GenBank/DDBJ whole genome shotgun (WGS) entry which is preliminary data.</text>
</comment>
<accession>A0AAD5MVQ4</accession>
<protein>
    <submittedName>
        <fullName evidence="1">Uncharacterized protein</fullName>
    </submittedName>
</protein>
<evidence type="ECO:0000313" key="2">
    <source>
        <dbReference type="Proteomes" id="UP001196413"/>
    </source>
</evidence>
<name>A0AAD5MVQ4_PARTN</name>
<proteinExistence type="predicted"/>
<sequence>MMSTIGGRSEMLTMLDTVNKQCNRVSAGGQRLIAINLDGETNLAQLRFHYSIDSVLAENV</sequence>
<dbReference type="AlphaFoldDB" id="A0AAD5MVQ4"/>
<gene>
    <name evidence="1" type="ORF">KIN20_025750</name>
</gene>
<dbReference type="Proteomes" id="UP001196413">
    <property type="component" value="Unassembled WGS sequence"/>
</dbReference>
<organism evidence="1 2">
    <name type="scientific">Parelaphostrongylus tenuis</name>
    <name type="common">Meningeal worm</name>
    <dbReference type="NCBI Taxonomy" id="148309"/>
    <lineage>
        <taxon>Eukaryota</taxon>
        <taxon>Metazoa</taxon>
        <taxon>Ecdysozoa</taxon>
        <taxon>Nematoda</taxon>
        <taxon>Chromadorea</taxon>
        <taxon>Rhabditida</taxon>
        <taxon>Rhabditina</taxon>
        <taxon>Rhabditomorpha</taxon>
        <taxon>Strongyloidea</taxon>
        <taxon>Metastrongylidae</taxon>
        <taxon>Parelaphostrongylus</taxon>
    </lineage>
</organism>
<evidence type="ECO:0000313" key="1">
    <source>
        <dbReference type="EMBL" id="KAJ1365450.1"/>
    </source>
</evidence>